<keyword evidence="5 6" id="KW-0472">Membrane</keyword>
<dbReference type="Proteomes" id="UP001597296">
    <property type="component" value="Unassembled WGS sequence"/>
</dbReference>
<keyword evidence="4 6" id="KW-1133">Transmembrane helix</keyword>
<feature type="transmembrane region" description="Helical" evidence="6">
    <location>
        <begin position="226"/>
        <end position="245"/>
    </location>
</feature>
<keyword evidence="3 6" id="KW-0812">Transmembrane</keyword>
<comment type="subcellular location">
    <subcellularLocation>
        <location evidence="1">Membrane</location>
        <topology evidence="1">Multi-pass membrane protein</topology>
    </subcellularLocation>
</comment>
<feature type="transmembrane region" description="Helical" evidence="6">
    <location>
        <begin position="77"/>
        <end position="96"/>
    </location>
</feature>
<reference evidence="8" key="1">
    <citation type="journal article" date="2019" name="Int. J. Syst. Evol. Microbiol.">
        <title>The Global Catalogue of Microorganisms (GCM) 10K type strain sequencing project: providing services to taxonomists for standard genome sequencing and annotation.</title>
        <authorList>
            <consortium name="The Broad Institute Genomics Platform"/>
            <consortium name="The Broad Institute Genome Sequencing Center for Infectious Disease"/>
            <person name="Wu L."/>
            <person name="Ma J."/>
        </authorList>
    </citation>
    <scope>NUCLEOTIDE SEQUENCE [LARGE SCALE GENOMIC DNA]</scope>
    <source>
        <strain evidence="8">KCTC 15012</strain>
    </source>
</reference>
<dbReference type="PANTHER" id="PTHR13929">
    <property type="entry name" value="1,4-DIHYDROXY-2-NAPHTHOATE OCTAPRENYLTRANSFERASE"/>
    <property type="match status" value="1"/>
</dbReference>
<dbReference type="RefSeq" id="WP_377316673.1">
    <property type="nucleotide sequence ID" value="NZ_JBHUIY010000022.1"/>
</dbReference>
<feature type="transmembrane region" description="Helical" evidence="6">
    <location>
        <begin position="126"/>
        <end position="145"/>
    </location>
</feature>
<gene>
    <name evidence="7" type="ORF">ACFSNB_11590</name>
</gene>
<feature type="transmembrane region" description="Helical" evidence="6">
    <location>
        <begin position="151"/>
        <end position="172"/>
    </location>
</feature>
<feature type="transmembrane region" description="Helical" evidence="6">
    <location>
        <begin position="201"/>
        <end position="220"/>
    </location>
</feature>
<dbReference type="InterPro" id="IPR026046">
    <property type="entry name" value="UBIAD1"/>
</dbReference>
<name>A0ABW5CAZ4_9PROT</name>
<feature type="transmembrane region" description="Helical" evidence="6">
    <location>
        <begin position="257"/>
        <end position="274"/>
    </location>
</feature>
<sequence>MRDTLQTLWRAIRPSTFAISAVPVAVGTAWGAHAGRSCHPSLLATAVACALCLHAGANLLASLDAGPHPGVENARRLAGWGALLLLAGGALGGTLALSRGPLALGFVAACLLLTLSYALPPPSARGLGEAAVALGSALPVAFAAWLQSGRIGLDTLLAALVIACWAAAILLCTEMPGLRADAEAGRHTLAVQLGPQQAPSLYLALQATAAAALLALGWLADLPAWATLPPVATMLVALAAAPLMMRDRPSQLSALRLTIAIHLGGGLLLVLAALA</sequence>
<dbReference type="PANTHER" id="PTHR13929:SF0">
    <property type="entry name" value="UBIA PRENYLTRANSFERASE DOMAIN-CONTAINING PROTEIN 1"/>
    <property type="match status" value="1"/>
</dbReference>
<evidence type="ECO:0000313" key="8">
    <source>
        <dbReference type="Proteomes" id="UP001597296"/>
    </source>
</evidence>
<dbReference type="InterPro" id="IPR000537">
    <property type="entry name" value="UbiA_prenyltransferase"/>
</dbReference>
<dbReference type="EMBL" id="JBHUIY010000022">
    <property type="protein sequence ID" value="MFD2234449.1"/>
    <property type="molecule type" value="Genomic_DNA"/>
</dbReference>
<protein>
    <submittedName>
        <fullName evidence="7">Prenyltransferase</fullName>
    </submittedName>
</protein>
<keyword evidence="8" id="KW-1185">Reference proteome</keyword>
<dbReference type="Pfam" id="PF01040">
    <property type="entry name" value="UbiA"/>
    <property type="match status" value="1"/>
</dbReference>
<dbReference type="CDD" id="cd13962">
    <property type="entry name" value="PT_UbiA_UBIAD1"/>
    <property type="match status" value="1"/>
</dbReference>
<dbReference type="Gene3D" id="1.20.120.1780">
    <property type="entry name" value="UbiA prenyltransferase"/>
    <property type="match status" value="1"/>
</dbReference>
<evidence type="ECO:0000256" key="4">
    <source>
        <dbReference type="ARBA" id="ARBA00022989"/>
    </source>
</evidence>
<keyword evidence="2" id="KW-0808">Transferase</keyword>
<comment type="caution">
    <text evidence="7">The sequence shown here is derived from an EMBL/GenBank/DDBJ whole genome shotgun (WGS) entry which is preliminary data.</text>
</comment>
<evidence type="ECO:0000256" key="3">
    <source>
        <dbReference type="ARBA" id="ARBA00022692"/>
    </source>
</evidence>
<accession>A0ABW5CAZ4</accession>
<evidence type="ECO:0000256" key="2">
    <source>
        <dbReference type="ARBA" id="ARBA00022679"/>
    </source>
</evidence>
<evidence type="ECO:0000256" key="5">
    <source>
        <dbReference type="ARBA" id="ARBA00023136"/>
    </source>
</evidence>
<organism evidence="7 8">
    <name type="scientific">Phaeospirillum tilakii</name>
    <dbReference type="NCBI Taxonomy" id="741673"/>
    <lineage>
        <taxon>Bacteria</taxon>
        <taxon>Pseudomonadati</taxon>
        <taxon>Pseudomonadota</taxon>
        <taxon>Alphaproteobacteria</taxon>
        <taxon>Rhodospirillales</taxon>
        <taxon>Rhodospirillaceae</taxon>
        <taxon>Phaeospirillum</taxon>
    </lineage>
</organism>
<feature type="transmembrane region" description="Helical" evidence="6">
    <location>
        <begin position="102"/>
        <end position="119"/>
    </location>
</feature>
<evidence type="ECO:0000256" key="6">
    <source>
        <dbReference type="SAM" id="Phobius"/>
    </source>
</evidence>
<evidence type="ECO:0000256" key="1">
    <source>
        <dbReference type="ARBA" id="ARBA00004141"/>
    </source>
</evidence>
<proteinExistence type="predicted"/>
<evidence type="ECO:0000313" key="7">
    <source>
        <dbReference type="EMBL" id="MFD2234449.1"/>
    </source>
</evidence>
<feature type="transmembrane region" description="Helical" evidence="6">
    <location>
        <begin position="44"/>
        <end position="65"/>
    </location>
</feature>